<dbReference type="GeneID" id="31773330"/>
<dbReference type="InterPro" id="IPR002477">
    <property type="entry name" value="Peptidoglycan-bd-like"/>
</dbReference>
<sequence>MKRRNPLKVIVSIFVILMPLITISGISNHNKNPYLIYVSIDDSRLYVFKNGILYKSYPVSPGKPSTPTPIGTFKIVSKDYWGEGFGGRWMGLNVPYGKYGIHGTIYESYIGAHVSKGCIRMLNKDVKELFLYIPIGTTVVISEGIYGEFRNGFRTIYPGDTGVDVMAVQRRLKELGIYYGDIDGKYGPTLEYAINLFQKKNKLPVTNKITPYLLRKMGFYLFE</sequence>
<keyword evidence="5" id="KW-0378">Hydrolase</keyword>
<evidence type="ECO:0000256" key="1">
    <source>
        <dbReference type="ARBA" id="ARBA00004752"/>
    </source>
</evidence>
<dbReference type="CDD" id="cd16913">
    <property type="entry name" value="YkuD_like"/>
    <property type="match status" value="1"/>
</dbReference>
<dbReference type="PANTHER" id="PTHR30582:SF24">
    <property type="entry name" value="L,D-TRANSPEPTIDASE ERFK_SRFK-RELATED"/>
    <property type="match status" value="1"/>
</dbReference>
<comment type="similarity">
    <text evidence="2">Belongs to the YkuD family.</text>
</comment>
<evidence type="ECO:0000256" key="6">
    <source>
        <dbReference type="ARBA" id="ARBA00022960"/>
    </source>
</evidence>
<keyword evidence="10" id="KW-0472">Membrane</keyword>
<keyword evidence="3" id="KW-0328">Glycosyltransferase</keyword>
<proteinExistence type="inferred from homology"/>
<evidence type="ECO:0000313" key="13">
    <source>
        <dbReference type="Proteomes" id="UP000196803"/>
    </source>
</evidence>
<dbReference type="SUPFAM" id="SSF47090">
    <property type="entry name" value="PGBD-like"/>
    <property type="match status" value="1"/>
</dbReference>
<evidence type="ECO:0000256" key="7">
    <source>
        <dbReference type="ARBA" id="ARBA00022984"/>
    </source>
</evidence>
<dbReference type="EMBL" id="FXXC01000001">
    <property type="protein sequence ID" value="SMR92571.1"/>
    <property type="molecule type" value="Genomic_DNA"/>
</dbReference>
<keyword evidence="6 9" id="KW-0133">Cell shape</keyword>
<evidence type="ECO:0000256" key="8">
    <source>
        <dbReference type="ARBA" id="ARBA00023316"/>
    </source>
</evidence>
<dbReference type="InterPro" id="IPR050979">
    <property type="entry name" value="LD-transpeptidase"/>
</dbReference>
<evidence type="ECO:0000259" key="11">
    <source>
        <dbReference type="PROSITE" id="PS52029"/>
    </source>
</evidence>
<keyword evidence="4" id="KW-0808">Transferase</keyword>
<dbReference type="Gene3D" id="2.40.440.10">
    <property type="entry name" value="L,D-transpeptidase catalytic domain-like"/>
    <property type="match status" value="1"/>
</dbReference>
<dbReference type="Pfam" id="PF03734">
    <property type="entry name" value="YkuD"/>
    <property type="match status" value="1"/>
</dbReference>
<evidence type="ECO:0000256" key="10">
    <source>
        <dbReference type="SAM" id="Phobius"/>
    </source>
</evidence>
<dbReference type="PANTHER" id="PTHR30582">
    <property type="entry name" value="L,D-TRANSPEPTIDASE"/>
    <property type="match status" value="1"/>
</dbReference>
<gene>
    <name evidence="12" type="ORF">SAMN05216240_1087</name>
</gene>
<comment type="pathway">
    <text evidence="1 9">Cell wall biogenesis; peptidoglycan biosynthesis.</text>
</comment>
<protein>
    <submittedName>
        <fullName evidence="12">Peptidoglycan binding domain-containing protein</fullName>
    </submittedName>
</protein>
<dbReference type="InterPro" id="IPR005490">
    <property type="entry name" value="LD_TPept_cat_dom"/>
</dbReference>
<organism evidence="12 13">
    <name type="scientific">Caldicellulosiruptor bescii</name>
    <name type="common">Anaerocellum thermophilum</name>
    <dbReference type="NCBI Taxonomy" id="31899"/>
    <lineage>
        <taxon>Bacteria</taxon>
        <taxon>Bacillati</taxon>
        <taxon>Bacillota</taxon>
        <taxon>Bacillota incertae sedis</taxon>
        <taxon>Caldicellulosiruptorales</taxon>
        <taxon>Caldicellulosiruptoraceae</taxon>
        <taxon>Caldicellulosiruptor</taxon>
    </lineage>
</organism>
<feature type="active site" description="Proton donor/acceptor" evidence="9">
    <location>
        <position position="102"/>
    </location>
</feature>
<reference evidence="12 13" key="1">
    <citation type="submission" date="2017-05" db="EMBL/GenBank/DDBJ databases">
        <authorList>
            <person name="Varghese N."/>
            <person name="Submissions S."/>
        </authorList>
    </citation>
    <scope>NUCLEOTIDE SEQUENCE [LARGE SCALE GENOMIC DNA]</scope>
    <source>
        <strain evidence="12 13">MACB1020</strain>
    </source>
</reference>
<feature type="transmembrane region" description="Helical" evidence="10">
    <location>
        <begin position="7"/>
        <end position="26"/>
    </location>
</feature>
<dbReference type="PROSITE" id="PS52029">
    <property type="entry name" value="LD_TPASE"/>
    <property type="match status" value="1"/>
</dbReference>
<evidence type="ECO:0000313" key="12">
    <source>
        <dbReference type="EMBL" id="SMR92571.1"/>
    </source>
</evidence>
<dbReference type="InterPro" id="IPR038063">
    <property type="entry name" value="Transpep_catalytic_dom"/>
</dbReference>
<dbReference type="SUPFAM" id="SSF141523">
    <property type="entry name" value="L,D-transpeptidase catalytic domain-like"/>
    <property type="match status" value="1"/>
</dbReference>
<keyword evidence="13" id="KW-1185">Reference proteome</keyword>
<evidence type="ECO:0000256" key="2">
    <source>
        <dbReference type="ARBA" id="ARBA00005992"/>
    </source>
</evidence>
<name>A0ABY1S779_CALBS</name>
<dbReference type="InterPro" id="IPR036365">
    <property type="entry name" value="PGBD-like_sf"/>
</dbReference>
<dbReference type="Pfam" id="PF01471">
    <property type="entry name" value="PG_binding_1"/>
    <property type="match status" value="1"/>
</dbReference>
<keyword evidence="7 9" id="KW-0573">Peptidoglycan synthesis</keyword>
<dbReference type="RefSeq" id="WP_015908350.1">
    <property type="nucleotide sequence ID" value="NZ_FUZJ01000001.1"/>
</dbReference>
<feature type="active site" description="Nucleophile" evidence="9">
    <location>
        <position position="118"/>
    </location>
</feature>
<evidence type="ECO:0000256" key="4">
    <source>
        <dbReference type="ARBA" id="ARBA00022679"/>
    </source>
</evidence>
<comment type="caution">
    <text evidence="12">The sequence shown here is derived from an EMBL/GenBank/DDBJ whole genome shotgun (WGS) entry which is preliminary data.</text>
</comment>
<evidence type="ECO:0000256" key="5">
    <source>
        <dbReference type="ARBA" id="ARBA00022801"/>
    </source>
</evidence>
<evidence type="ECO:0000256" key="3">
    <source>
        <dbReference type="ARBA" id="ARBA00022676"/>
    </source>
</evidence>
<accession>A0ABY1S779</accession>
<keyword evidence="10" id="KW-0812">Transmembrane</keyword>
<dbReference type="Gene3D" id="1.10.101.10">
    <property type="entry name" value="PGBD-like superfamily/PGBD"/>
    <property type="match status" value="1"/>
</dbReference>
<dbReference type="InterPro" id="IPR036366">
    <property type="entry name" value="PGBDSf"/>
</dbReference>
<feature type="domain" description="L,D-TPase catalytic" evidence="11">
    <location>
        <begin position="34"/>
        <end position="142"/>
    </location>
</feature>
<evidence type="ECO:0000256" key="9">
    <source>
        <dbReference type="PROSITE-ProRule" id="PRU01373"/>
    </source>
</evidence>
<dbReference type="Proteomes" id="UP000196803">
    <property type="component" value="Unassembled WGS sequence"/>
</dbReference>
<keyword evidence="8 9" id="KW-0961">Cell wall biogenesis/degradation</keyword>
<keyword evidence="10" id="KW-1133">Transmembrane helix</keyword>